<evidence type="ECO:0000313" key="3">
    <source>
        <dbReference type="Proteomes" id="UP000479710"/>
    </source>
</evidence>
<comment type="caution">
    <text evidence="2">The sequence shown here is derived from an EMBL/GenBank/DDBJ whole genome shotgun (WGS) entry which is preliminary data.</text>
</comment>
<keyword evidence="1" id="KW-1133">Transmembrane helix</keyword>
<sequence length="185" mass="19495">MMRPDEEEQVDVRRCVCIYCAGFAVAVILAAVGALTWYVYEITTDPQYSVEIGAVAGLDPATDLLGGKAAFSPAFNLTVALASSNSLRGACVKPGASVSVTYACLDPPLATGLVPDFCVGPRESREELVVAGGVNVSVPGYLLPSLADGMRSGQVIFELNLVTEDRWGGCRMRVGEKASCHTAIY</sequence>
<evidence type="ECO:0008006" key="4">
    <source>
        <dbReference type="Google" id="ProtNLM"/>
    </source>
</evidence>
<dbReference type="AlphaFoldDB" id="A0A6G1F3U7"/>
<accession>A0A6G1F3U7</accession>
<dbReference type="OrthoDB" id="686404at2759"/>
<organism evidence="2 3">
    <name type="scientific">Oryza meyeriana var. granulata</name>
    <dbReference type="NCBI Taxonomy" id="110450"/>
    <lineage>
        <taxon>Eukaryota</taxon>
        <taxon>Viridiplantae</taxon>
        <taxon>Streptophyta</taxon>
        <taxon>Embryophyta</taxon>
        <taxon>Tracheophyta</taxon>
        <taxon>Spermatophyta</taxon>
        <taxon>Magnoliopsida</taxon>
        <taxon>Liliopsida</taxon>
        <taxon>Poales</taxon>
        <taxon>Poaceae</taxon>
        <taxon>BOP clade</taxon>
        <taxon>Oryzoideae</taxon>
        <taxon>Oryzeae</taxon>
        <taxon>Oryzinae</taxon>
        <taxon>Oryza</taxon>
        <taxon>Oryza meyeriana</taxon>
    </lineage>
</organism>
<keyword evidence="3" id="KW-1185">Reference proteome</keyword>
<dbReference type="Proteomes" id="UP000479710">
    <property type="component" value="Unassembled WGS sequence"/>
</dbReference>
<evidence type="ECO:0000313" key="2">
    <source>
        <dbReference type="EMBL" id="KAF0931588.1"/>
    </source>
</evidence>
<evidence type="ECO:0000256" key="1">
    <source>
        <dbReference type="SAM" id="Phobius"/>
    </source>
</evidence>
<dbReference type="PANTHER" id="PTHR33994">
    <property type="entry name" value="OS04G0515000 PROTEIN"/>
    <property type="match status" value="1"/>
</dbReference>
<keyword evidence="1" id="KW-0812">Transmembrane</keyword>
<protein>
    <recommendedName>
        <fullName evidence="4">Late embryogenesis abundant protein LEA-2 subgroup domain-containing protein</fullName>
    </recommendedName>
</protein>
<dbReference type="PANTHER" id="PTHR33994:SF10">
    <property type="entry name" value="OS04G0508700 PROTEIN"/>
    <property type="match status" value="1"/>
</dbReference>
<name>A0A6G1F3U7_9ORYZ</name>
<reference evidence="2 3" key="1">
    <citation type="submission" date="2019-11" db="EMBL/GenBank/DDBJ databases">
        <title>Whole genome sequence of Oryza granulata.</title>
        <authorList>
            <person name="Li W."/>
        </authorList>
    </citation>
    <scope>NUCLEOTIDE SEQUENCE [LARGE SCALE GENOMIC DNA]</scope>
    <source>
        <strain evidence="3">cv. Menghai</strain>
        <tissue evidence="2">Leaf</tissue>
    </source>
</reference>
<feature type="transmembrane region" description="Helical" evidence="1">
    <location>
        <begin position="16"/>
        <end position="40"/>
    </location>
</feature>
<keyword evidence="1" id="KW-0472">Membrane</keyword>
<proteinExistence type="predicted"/>
<gene>
    <name evidence="2" type="ORF">E2562_005553</name>
</gene>
<dbReference type="EMBL" id="SPHZ02000001">
    <property type="protein sequence ID" value="KAF0931588.1"/>
    <property type="molecule type" value="Genomic_DNA"/>
</dbReference>